<dbReference type="AlphaFoldDB" id="M1Q0D9"/>
<dbReference type="PROSITE" id="PS00095">
    <property type="entry name" value="C5_MTASE_2"/>
    <property type="match status" value="1"/>
</dbReference>
<dbReference type="InterPro" id="IPR031303">
    <property type="entry name" value="C5_meth_CS"/>
</dbReference>
<keyword evidence="3 5" id="KW-0808">Transferase</keyword>
<dbReference type="GO" id="GO:0003886">
    <property type="term" value="F:DNA (cytosine-5-)-methyltransferase activity"/>
    <property type="evidence" value="ECO:0007669"/>
    <property type="project" value="UniProtKB-EC"/>
</dbReference>
<dbReference type="Gene3D" id="3.40.50.150">
    <property type="entry name" value="Vaccinia Virus protein VP39"/>
    <property type="match status" value="1"/>
</dbReference>
<name>M1Q0D9_CLAPA</name>
<protein>
    <recommendedName>
        <fullName evidence="1">DNA (cytosine-5-)-methyltransferase</fullName>
        <ecNumber evidence="1">2.1.1.37</ecNumber>
    </recommendedName>
</protein>
<evidence type="ECO:0000256" key="2">
    <source>
        <dbReference type="ARBA" id="ARBA00022603"/>
    </source>
</evidence>
<evidence type="ECO:0000313" key="6">
    <source>
        <dbReference type="EMBL" id="AGF87111.1"/>
    </source>
</evidence>
<keyword evidence="2 5" id="KW-0489">Methyltransferase</keyword>
<proteinExistence type="inferred from homology"/>
<dbReference type="InterPro" id="IPR001525">
    <property type="entry name" value="C5_MeTfrase"/>
</dbReference>
<dbReference type="PROSITE" id="PS51679">
    <property type="entry name" value="SAM_MT_C5"/>
    <property type="match status" value="1"/>
</dbReference>
<dbReference type="EC" id="2.1.1.37" evidence="1"/>
<evidence type="ECO:0000256" key="1">
    <source>
        <dbReference type="ARBA" id="ARBA00011975"/>
    </source>
</evidence>
<organism evidence="6">
    <name type="scientific">Claviceps paspali</name>
    <name type="common">Rye ergot fungus</name>
    <dbReference type="NCBI Taxonomy" id="40601"/>
    <lineage>
        <taxon>Eukaryota</taxon>
        <taxon>Fungi</taxon>
        <taxon>Dikarya</taxon>
        <taxon>Ascomycota</taxon>
        <taxon>Pezizomycotina</taxon>
        <taxon>Sordariomycetes</taxon>
        <taxon>Hypocreomycetidae</taxon>
        <taxon>Hypocreales</taxon>
        <taxon>Clavicipitaceae</taxon>
        <taxon>Claviceps</taxon>
    </lineage>
</organism>
<accession>M1Q0D9</accession>
<dbReference type="InterPro" id="IPR050390">
    <property type="entry name" value="C5-Methyltransferase"/>
</dbReference>
<gene>
    <name evidence="6" type="primary">dmtA</name>
</gene>
<keyword evidence="4 5" id="KW-0949">S-adenosyl-L-methionine</keyword>
<sequence length="557" mass="63572">MASILATQYDDRRQRGISPARSCTLEPDTDNLNQDCFEVGQVIEVKDTLIGQYPVNFIKITGISLQCRTYEGIPFIRTRSMKGRLPKKYNETCMMLQIRQQDPELVVVKAHLVVRRRKMIMTNSVYPEFAVRGNAQPSTDFVPGEFTQPNEDTTLVCRWKWTTTFSRNQRQSKIKEEAIERIYAEEASGPQFMLSENILCDRWRGGRTRGGAWPSDQGQFVIECEDGCSVESQPFRRRGQKFTLFDSFAGARGVSRGAQSAGFRVSHAVDRDPAVWDTYSINFPETVLYRMSVDQFIQETKDVYLRPDVLHMSPPCQFFSPAHTQSGAHDEENTDAILSSHALVHKLRPRLITLEETFGLQFEQHQDYFNSLIGDLTHHGYSVRWKVVELCTWGSAQTRKRLIIIAAGPGERLPPFPPPTHSKDLADSLPPYNTIRRALSKIQPGDDLHDLASVTHFSPPRPSLNPDTQIGTILTSPGGMYYPDGNRNYTLREYACLQGFPLSHQFLGTKTSIRRQIGNAFPPNTVKHLYQHLERWLLKEDEIREYRPPSTEIVTLD</sequence>
<comment type="similarity">
    <text evidence="5">Belongs to the class I-like SAM-binding methyltransferase superfamily. C5-methyltransferase family.</text>
</comment>
<dbReference type="Gene3D" id="3.90.120.10">
    <property type="entry name" value="DNA Methylase, subunit A, domain 2"/>
    <property type="match status" value="1"/>
</dbReference>
<dbReference type="GO" id="GO:0003677">
    <property type="term" value="F:DNA binding"/>
    <property type="evidence" value="ECO:0007669"/>
    <property type="project" value="TreeGrafter"/>
</dbReference>
<dbReference type="SUPFAM" id="SSF53335">
    <property type="entry name" value="S-adenosyl-L-methionine-dependent methyltransferases"/>
    <property type="match status" value="1"/>
</dbReference>
<evidence type="ECO:0000256" key="5">
    <source>
        <dbReference type="PROSITE-ProRule" id="PRU01016"/>
    </source>
</evidence>
<dbReference type="PRINTS" id="PR00105">
    <property type="entry name" value="C5METTRFRASE"/>
</dbReference>
<dbReference type="EMBL" id="KC178566">
    <property type="protein sequence ID" value="AGF87111.1"/>
    <property type="molecule type" value="Genomic_DNA"/>
</dbReference>
<evidence type="ECO:0000256" key="4">
    <source>
        <dbReference type="ARBA" id="ARBA00022691"/>
    </source>
</evidence>
<reference evidence="6" key="1">
    <citation type="submission" date="2012-11" db="EMBL/GenBank/DDBJ databases">
        <title>Plant-Symbiotic Fungi as Chemical Engineers: Multi-Genome Analysis of the Clavicipitaceae Reveals Dynamics of Alkaloid Loci.</title>
        <authorList>
            <person name="Young C.A."/>
            <person name="Schardl C.L."/>
        </authorList>
    </citation>
    <scope>NUCLEOTIDE SEQUENCE</scope>
    <source>
        <strain evidence="6">RRC-1481</strain>
    </source>
</reference>
<dbReference type="PANTHER" id="PTHR10629:SF52">
    <property type="entry name" value="DNA (CYTOSINE-5)-METHYLTRANSFERASE 1"/>
    <property type="match status" value="1"/>
</dbReference>
<dbReference type="GO" id="GO:0005634">
    <property type="term" value="C:nucleus"/>
    <property type="evidence" value="ECO:0007669"/>
    <property type="project" value="TreeGrafter"/>
</dbReference>
<evidence type="ECO:0000256" key="3">
    <source>
        <dbReference type="ARBA" id="ARBA00022679"/>
    </source>
</evidence>
<dbReference type="PANTHER" id="PTHR10629">
    <property type="entry name" value="CYTOSINE-SPECIFIC METHYLTRANSFERASE"/>
    <property type="match status" value="1"/>
</dbReference>
<dbReference type="GO" id="GO:0032259">
    <property type="term" value="P:methylation"/>
    <property type="evidence" value="ECO:0007669"/>
    <property type="project" value="UniProtKB-KW"/>
</dbReference>
<dbReference type="GO" id="GO:0044027">
    <property type="term" value="P:negative regulation of gene expression via chromosomal CpG island methylation"/>
    <property type="evidence" value="ECO:0007669"/>
    <property type="project" value="TreeGrafter"/>
</dbReference>
<dbReference type="Pfam" id="PF00145">
    <property type="entry name" value="DNA_methylase"/>
    <property type="match status" value="2"/>
</dbReference>
<feature type="active site" evidence="5">
    <location>
        <position position="316"/>
    </location>
</feature>
<dbReference type="InterPro" id="IPR029063">
    <property type="entry name" value="SAM-dependent_MTases_sf"/>
</dbReference>